<dbReference type="PANTHER" id="PTHR46880">
    <property type="entry name" value="RAS-ASSOCIATING DOMAIN-CONTAINING PROTEIN"/>
    <property type="match status" value="1"/>
</dbReference>
<dbReference type="InterPro" id="IPR012337">
    <property type="entry name" value="RNaseH-like_sf"/>
</dbReference>
<dbReference type="InterPro" id="IPR008906">
    <property type="entry name" value="HATC_C_dom"/>
</dbReference>
<evidence type="ECO:0000313" key="3">
    <source>
        <dbReference type="Proteomes" id="UP000327044"/>
    </source>
</evidence>
<reference evidence="2 3" key="1">
    <citation type="journal article" date="2018" name="Elife">
        <title>Firefly genomes illuminate parallel origins of bioluminescence in beetles.</title>
        <authorList>
            <person name="Fallon T.R."/>
            <person name="Lower S.E."/>
            <person name="Chang C.H."/>
            <person name="Bessho-Uehara M."/>
            <person name="Martin G.J."/>
            <person name="Bewick A.J."/>
            <person name="Behringer M."/>
            <person name="Debat H.J."/>
            <person name="Wong I."/>
            <person name="Day J.C."/>
            <person name="Suvorov A."/>
            <person name="Silva C.J."/>
            <person name="Stanger-Hall K.F."/>
            <person name="Hall D.W."/>
            <person name="Schmitz R.J."/>
            <person name="Nelson D.R."/>
            <person name="Lewis S.M."/>
            <person name="Shigenobu S."/>
            <person name="Bybee S.M."/>
            <person name="Larracuente A.M."/>
            <person name="Oba Y."/>
            <person name="Weng J.K."/>
        </authorList>
    </citation>
    <scope>NUCLEOTIDE SEQUENCE [LARGE SCALE GENOMIC DNA]</scope>
    <source>
        <strain evidence="2">1611_PpyrPB1</strain>
        <tissue evidence="2">Whole body</tissue>
    </source>
</reference>
<dbReference type="SUPFAM" id="SSF53098">
    <property type="entry name" value="Ribonuclease H-like"/>
    <property type="match status" value="1"/>
</dbReference>
<name>A0A5N4B2F5_PHOPY</name>
<feature type="domain" description="HAT C-terminal dimerisation" evidence="1">
    <location>
        <begin position="167"/>
        <end position="251"/>
    </location>
</feature>
<evidence type="ECO:0000259" key="1">
    <source>
        <dbReference type="Pfam" id="PF05699"/>
    </source>
</evidence>
<dbReference type="Pfam" id="PF05699">
    <property type="entry name" value="Dimer_Tnp_hAT"/>
    <property type="match status" value="1"/>
</dbReference>
<dbReference type="InParanoid" id="A0A5N4B2F5"/>
<evidence type="ECO:0000313" key="2">
    <source>
        <dbReference type="EMBL" id="KAB0803789.1"/>
    </source>
</evidence>
<organism evidence="2 3">
    <name type="scientific">Photinus pyralis</name>
    <name type="common">Common eastern firefly</name>
    <name type="synonym">Lampyris pyralis</name>
    <dbReference type="NCBI Taxonomy" id="7054"/>
    <lineage>
        <taxon>Eukaryota</taxon>
        <taxon>Metazoa</taxon>
        <taxon>Ecdysozoa</taxon>
        <taxon>Arthropoda</taxon>
        <taxon>Hexapoda</taxon>
        <taxon>Insecta</taxon>
        <taxon>Pterygota</taxon>
        <taxon>Neoptera</taxon>
        <taxon>Endopterygota</taxon>
        <taxon>Coleoptera</taxon>
        <taxon>Polyphaga</taxon>
        <taxon>Elateriformia</taxon>
        <taxon>Elateroidea</taxon>
        <taxon>Lampyridae</taxon>
        <taxon>Lampyrinae</taxon>
        <taxon>Photinus</taxon>
    </lineage>
</organism>
<protein>
    <recommendedName>
        <fullName evidence="1">HAT C-terminal dimerisation domain-containing protein</fullName>
    </recommendedName>
</protein>
<gene>
    <name evidence="2" type="ORF">PPYR_00759</name>
</gene>
<proteinExistence type="predicted"/>
<dbReference type="PANTHER" id="PTHR46880:SF5">
    <property type="entry name" value="DUF4371 DOMAIN-CONTAINING PROTEIN"/>
    <property type="match status" value="1"/>
</dbReference>
<dbReference type="EMBL" id="VVIM01000001">
    <property type="protein sequence ID" value="KAB0803789.1"/>
    <property type="molecule type" value="Genomic_DNA"/>
</dbReference>
<accession>A0A5N4B2F5</accession>
<dbReference type="Proteomes" id="UP000327044">
    <property type="component" value="Unassembled WGS sequence"/>
</dbReference>
<sequence>MYNDNKNFAYIAFLSSVLGDVQRVNKLFEGNQVDPTKLLKDILLLLESLIKRVTAPRHQLDLLTVDINNFVDKHCYLGYLFEKTVREMKENGTLSAEEERCLRDRCIHFIVNLIQEIQMRLPTNVELLKKISLLSVENTLKCDKENIAELLCFFKQPAQLIPKIESQYMNINLIKWNNKSNTNDFWSEVNLYRDSGNENPFKELAKFALTILTLPHSNAEVERLFSAMNIIKSKLRNRMQLPMLNALLSVRAGLKRHGKCCDTYEMPKDVINKIKTMEVYKSDDLDDSVLDLFITETDDVI</sequence>
<dbReference type="AlphaFoldDB" id="A0A5N4B2F5"/>
<keyword evidence="3" id="KW-1185">Reference proteome</keyword>
<comment type="caution">
    <text evidence="2">The sequence shown here is derived from an EMBL/GenBank/DDBJ whole genome shotgun (WGS) entry which is preliminary data.</text>
</comment>
<dbReference type="GO" id="GO:0046983">
    <property type="term" value="F:protein dimerization activity"/>
    <property type="evidence" value="ECO:0007669"/>
    <property type="project" value="InterPro"/>
</dbReference>